<dbReference type="Gene3D" id="3.20.20.80">
    <property type="entry name" value="Glycosidases"/>
    <property type="match status" value="1"/>
</dbReference>
<evidence type="ECO:0000256" key="2">
    <source>
        <dbReference type="ARBA" id="ARBA00022679"/>
    </source>
</evidence>
<dbReference type="Proteomes" id="UP001228690">
    <property type="component" value="Chromosome"/>
</dbReference>
<dbReference type="Pfam" id="PF00128">
    <property type="entry name" value="Alpha-amylase"/>
    <property type="match status" value="1"/>
</dbReference>
<evidence type="ECO:0000259" key="3">
    <source>
        <dbReference type="SMART" id="SM00642"/>
    </source>
</evidence>
<sequence length="526" mass="59786">MINGNGVIFNAYPDSCGGKLSNIVELLQHPKFAGAFSAFYILPSLFRSDLDRGFSIQSYMLEETLAGRADLQALGQMGIRLKLDFVLNHLSVQSPQFQDLLAKGPESPYVDFFIDWNKFWAGKGQYNAEGCIVPEPQYLEKLFMRKPGLPVLRLPDDGPSVSADNSRYYWNTFYQSVDKDATGKTVYLGQMDLNAESEQVWQFYEQTLRQLKDYGADIVRLDAFAYLHKEAGQSNFFNKPGTWGYLARLQEIARQFNLELLPEIHATYSEMIHCQLSEAGYMIYDFFFPSLIIYSLEYGNAGKLQQWIAEIQQNDYRTVNMLGCHDGIPLLDIKGLIEEEEIAALIEKIQQRGGRIKDLYDSAGKKISYYQVNATFFSALGGDENKMLLARAVQLFLPGVPQVWYLDLFAGCNDTEKADREGHKEINRTNLSLADLEDRLEDRLENRLVLQQLALLRFRNSYPAFGNKDSGAKLDLSAPSEGTLHFRWTKDVSGRCFEATLEVDFSTSQFAIYYGEMGKRQQLAPG</sequence>
<dbReference type="Gene3D" id="3.90.400.10">
    <property type="entry name" value="Oligo-1,6-glucosidase, Domain 2"/>
    <property type="match status" value="1"/>
</dbReference>
<dbReference type="SMART" id="SM00642">
    <property type="entry name" value="Aamy"/>
    <property type="match status" value="1"/>
</dbReference>
<dbReference type="GO" id="GO:0016787">
    <property type="term" value="F:hydrolase activity"/>
    <property type="evidence" value="ECO:0007669"/>
    <property type="project" value="UniProtKB-KW"/>
</dbReference>
<gene>
    <name evidence="4" type="ORF">P0082_07325</name>
</gene>
<proteinExistence type="predicted"/>
<keyword evidence="5" id="KW-1185">Reference proteome</keyword>
<dbReference type="InterPro" id="IPR006047">
    <property type="entry name" value="GH13_cat_dom"/>
</dbReference>
<reference evidence="4 5" key="1">
    <citation type="submission" date="2023-04" db="EMBL/GenBank/DDBJ databases">
        <title>Spirochaete genome identified in red abalone sample constitutes a novel genus.</title>
        <authorList>
            <person name="Sharma S.P."/>
            <person name="Purcell C.M."/>
            <person name="Hyde J.R."/>
            <person name="Severin A.J."/>
        </authorList>
    </citation>
    <scope>NUCLEOTIDE SEQUENCE [LARGE SCALE GENOMIC DNA]</scope>
    <source>
        <strain evidence="4 5">SP-2023</strain>
    </source>
</reference>
<feature type="domain" description="Glycosyl hydrolase family 13 catalytic" evidence="3">
    <location>
        <begin position="6"/>
        <end position="459"/>
    </location>
</feature>
<keyword evidence="2" id="KW-0808">Transferase</keyword>
<dbReference type="EMBL" id="CP123443">
    <property type="protein sequence ID" value="WGK68291.1"/>
    <property type="molecule type" value="Genomic_DNA"/>
</dbReference>
<dbReference type="PANTHER" id="PTHR38784:SF1">
    <property type="entry name" value="SUCROSE PHOSPHORYLASE"/>
    <property type="match status" value="1"/>
</dbReference>
<dbReference type="PANTHER" id="PTHR38784">
    <property type="entry name" value="SUCROSE PHOSPHORYLASE"/>
    <property type="match status" value="1"/>
</dbReference>
<name>A0ABY8MEL3_9SPIO</name>
<dbReference type="InterPro" id="IPR045857">
    <property type="entry name" value="O16G_dom_2"/>
</dbReference>
<dbReference type="RefSeq" id="WP_326926463.1">
    <property type="nucleotide sequence ID" value="NZ_CP123443.1"/>
</dbReference>
<dbReference type="InterPro" id="IPR017853">
    <property type="entry name" value="GH"/>
</dbReference>
<evidence type="ECO:0000313" key="5">
    <source>
        <dbReference type="Proteomes" id="UP001228690"/>
    </source>
</evidence>
<organism evidence="4 5">
    <name type="scientific">Candidatus Haliotispira prima</name>
    <dbReference type="NCBI Taxonomy" id="3034016"/>
    <lineage>
        <taxon>Bacteria</taxon>
        <taxon>Pseudomonadati</taxon>
        <taxon>Spirochaetota</taxon>
        <taxon>Spirochaetia</taxon>
        <taxon>Spirochaetales</taxon>
        <taxon>Spirochaetaceae</taxon>
        <taxon>Candidatus Haliotispira</taxon>
    </lineage>
</organism>
<evidence type="ECO:0000256" key="1">
    <source>
        <dbReference type="ARBA" id="ARBA00022676"/>
    </source>
</evidence>
<accession>A0ABY8MEL3</accession>
<keyword evidence="4" id="KW-0378">Hydrolase</keyword>
<keyword evidence="1" id="KW-0328">Glycosyltransferase</keyword>
<protein>
    <submittedName>
        <fullName evidence="4">Alpha-amylase family glycosyl hydrolase</fullName>
    </submittedName>
</protein>
<dbReference type="SUPFAM" id="SSF51445">
    <property type="entry name" value="(Trans)glycosidases"/>
    <property type="match status" value="1"/>
</dbReference>
<evidence type="ECO:0000313" key="4">
    <source>
        <dbReference type="EMBL" id="WGK68291.1"/>
    </source>
</evidence>